<proteinExistence type="evidence at transcript level"/>
<name>B6SMC2_MAIZE</name>
<accession>B6SMC2</accession>
<sequence>MSPIGFWWREEEGRKGGGFKVMDFRIVLRDFPELPVKVLDTCWE</sequence>
<evidence type="ECO:0000313" key="1">
    <source>
        <dbReference type="EMBL" id="ACG26005.1"/>
    </source>
</evidence>
<dbReference type="EMBL" id="EU953887">
    <property type="protein sequence ID" value="ACG26005.1"/>
    <property type="molecule type" value="mRNA"/>
</dbReference>
<protein>
    <submittedName>
        <fullName evidence="1">Uncharacterized protein</fullName>
    </submittedName>
</protein>
<organism evidence="1">
    <name type="scientific">Zea mays</name>
    <name type="common">Maize</name>
    <dbReference type="NCBI Taxonomy" id="4577"/>
    <lineage>
        <taxon>Eukaryota</taxon>
        <taxon>Viridiplantae</taxon>
        <taxon>Streptophyta</taxon>
        <taxon>Embryophyta</taxon>
        <taxon>Tracheophyta</taxon>
        <taxon>Spermatophyta</taxon>
        <taxon>Magnoliopsida</taxon>
        <taxon>Liliopsida</taxon>
        <taxon>Poales</taxon>
        <taxon>Poaceae</taxon>
        <taxon>PACMAD clade</taxon>
        <taxon>Panicoideae</taxon>
        <taxon>Andropogonodae</taxon>
        <taxon>Andropogoneae</taxon>
        <taxon>Tripsacinae</taxon>
        <taxon>Zea</taxon>
    </lineage>
</organism>
<reference evidence="1" key="1">
    <citation type="journal article" date="2009" name="Plant Mol. Biol.">
        <title>Insights into corn genes derived from large-scale cDNA sequencing.</title>
        <authorList>
            <person name="Alexandrov N.N."/>
            <person name="Brover V.V."/>
            <person name="Freidin S."/>
            <person name="Troukhan M.E."/>
            <person name="Tatarinova T.V."/>
            <person name="Zhang H."/>
            <person name="Swaller T.J."/>
            <person name="Lu Y.P."/>
            <person name="Bouck J."/>
            <person name="Flavell R.B."/>
            <person name="Feldmann K.A."/>
        </authorList>
    </citation>
    <scope>NUCLEOTIDE SEQUENCE</scope>
</reference>
<dbReference type="AlphaFoldDB" id="B6SMC2"/>